<keyword evidence="1" id="KW-1133">Transmembrane helix</keyword>
<keyword evidence="1" id="KW-0472">Membrane</keyword>
<evidence type="ECO:0000313" key="2">
    <source>
        <dbReference type="EMBL" id="CAF1267946.1"/>
    </source>
</evidence>
<feature type="transmembrane region" description="Helical" evidence="1">
    <location>
        <begin position="20"/>
        <end position="39"/>
    </location>
</feature>
<protein>
    <submittedName>
        <fullName evidence="2">Uncharacterized protein</fullName>
    </submittedName>
</protein>
<evidence type="ECO:0000313" key="3">
    <source>
        <dbReference type="Proteomes" id="UP000663845"/>
    </source>
</evidence>
<gene>
    <name evidence="2" type="ORF">JYZ213_LOCUS30528</name>
</gene>
<accession>A0A815B6D5</accession>
<sequence length="117" mass="12854">MAASSIAKNATSSLGRTIKTVTIIGGGLMGSATGIADIVRKAFKRGLNRFINRQTSYDSDVFRYTQASQRGYGGLFAGESCRLSPVLCSYDEQCCSGRCLCRRWLTMGEERCIRKCF</sequence>
<name>A0A815B6D5_9BILA</name>
<dbReference type="EMBL" id="CAJNOG010000490">
    <property type="protein sequence ID" value="CAF1267946.1"/>
    <property type="molecule type" value="Genomic_DNA"/>
</dbReference>
<keyword evidence="1" id="KW-0812">Transmembrane</keyword>
<dbReference type="AlphaFoldDB" id="A0A815B6D5"/>
<dbReference type="Proteomes" id="UP000663845">
    <property type="component" value="Unassembled WGS sequence"/>
</dbReference>
<reference evidence="2" key="1">
    <citation type="submission" date="2021-02" db="EMBL/GenBank/DDBJ databases">
        <authorList>
            <person name="Nowell W R."/>
        </authorList>
    </citation>
    <scope>NUCLEOTIDE SEQUENCE</scope>
</reference>
<proteinExistence type="predicted"/>
<evidence type="ECO:0000256" key="1">
    <source>
        <dbReference type="SAM" id="Phobius"/>
    </source>
</evidence>
<comment type="caution">
    <text evidence="2">The sequence shown here is derived from an EMBL/GenBank/DDBJ whole genome shotgun (WGS) entry which is preliminary data.</text>
</comment>
<organism evidence="2 3">
    <name type="scientific">Adineta steineri</name>
    <dbReference type="NCBI Taxonomy" id="433720"/>
    <lineage>
        <taxon>Eukaryota</taxon>
        <taxon>Metazoa</taxon>
        <taxon>Spiralia</taxon>
        <taxon>Gnathifera</taxon>
        <taxon>Rotifera</taxon>
        <taxon>Eurotatoria</taxon>
        <taxon>Bdelloidea</taxon>
        <taxon>Adinetida</taxon>
        <taxon>Adinetidae</taxon>
        <taxon>Adineta</taxon>
    </lineage>
</organism>